<dbReference type="SUPFAM" id="SSF51430">
    <property type="entry name" value="NAD(P)-linked oxidoreductase"/>
    <property type="match status" value="1"/>
</dbReference>
<dbReference type="AlphaFoldDB" id="A0AAD3H6K3"/>
<evidence type="ECO:0000256" key="2">
    <source>
        <dbReference type="ARBA" id="ARBA00022857"/>
    </source>
</evidence>
<keyword evidence="8" id="KW-1185">Reference proteome</keyword>
<dbReference type="PANTHER" id="PTHR43827:SF3">
    <property type="entry name" value="NADP-DEPENDENT OXIDOREDUCTASE DOMAIN-CONTAINING PROTEIN"/>
    <property type="match status" value="1"/>
</dbReference>
<evidence type="ECO:0000259" key="6">
    <source>
        <dbReference type="Pfam" id="PF00248"/>
    </source>
</evidence>
<dbReference type="Pfam" id="PF00248">
    <property type="entry name" value="Aldo_ket_red"/>
    <property type="match status" value="1"/>
</dbReference>
<dbReference type="GO" id="GO:0016616">
    <property type="term" value="F:oxidoreductase activity, acting on the CH-OH group of donors, NAD or NADP as acceptor"/>
    <property type="evidence" value="ECO:0007669"/>
    <property type="project" value="UniProtKB-ARBA"/>
</dbReference>
<dbReference type="EMBL" id="BLLK01000045">
    <property type="protein sequence ID" value="GFH52295.1"/>
    <property type="molecule type" value="Genomic_DNA"/>
</dbReference>
<keyword evidence="3" id="KW-0560">Oxidoreductase</keyword>
<reference evidence="7 8" key="1">
    <citation type="journal article" date="2021" name="Sci. Rep.">
        <title>The genome of the diatom Chaetoceros tenuissimus carries an ancient integrated fragment of an extant virus.</title>
        <authorList>
            <person name="Hongo Y."/>
            <person name="Kimura K."/>
            <person name="Takaki Y."/>
            <person name="Yoshida Y."/>
            <person name="Baba S."/>
            <person name="Kobayashi G."/>
            <person name="Nagasaki K."/>
            <person name="Hano T."/>
            <person name="Tomaru Y."/>
        </authorList>
    </citation>
    <scope>NUCLEOTIDE SEQUENCE [LARGE SCALE GENOMIC DNA]</scope>
    <source>
        <strain evidence="7 8">NIES-3715</strain>
    </source>
</reference>
<dbReference type="InterPro" id="IPR023210">
    <property type="entry name" value="NADP_OxRdtase_dom"/>
</dbReference>
<sequence>MVEKTEIEIGEALEIVLKEGNDDCITRSDIFITSKQWRSYHGYDLTKECLNKSLKRLGVDYLDCYLVHWPGCAYNTMARSKEKMSSSDDGAFVYAKEGHEINNIVHLRSETWRAMEDAVLEALNQIELHPYNPQTELVDYCKKEGIIVQAYGSLGGQDSGKKTWRELGGKLTEREEILTIAERHGKTPVQILLKWASMQGHGVIPKSTNVKHLQENLEALKCDWQLDEDDLNIISKLDRSHDMKELTRLCWVRDPLKMLDFD</sequence>
<proteinExistence type="inferred from homology"/>
<dbReference type="InterPro" id="IPR020471">
    <property type="entry name" value="AKR"/>
</dbReference>
<name>A0AAD3H6K3_9STRA</name>
<evidence type="ECO:0000313" key="8">
    <source>
        <dbReference type="Proteomes" id="UP001054902"/>
    </source>
</evidence>
<dbReference type="PANTHER" id="PTHR43827">
    <property type="entry name" value="2,5-DIKETO-D-GLUCONIC ACID REDUCTASE"/>
    <property type="match status" value="1"/>
</dbReference>
<feature type="binding site" evidence="4">
    <location>
        <position position="68"/>
    </location>
    <ligand>
        <name>substrate</name>
    </ligand>
</feature>
<keyword evidence="2" id="KW-0521">NADP</keyword>
<feature type="site" description="Lowers pKa of active site Tyr" evidence="5">
    <location>
        <position position="35"/>
    </location>
</feature>
<evidence type="ECO:0000256" key="1">
    <source>
        <dbReference type="ARBA" id="ARBA00007905"/>
    </source>
</evidence>
<evidence type="ECO:0000256" key="4">
    <source>
        <dbReference type="PIRSR" id="PIRSR000097-2"/>
    </source>
</evidence>
<dbReference type="Proteomes" id="UP001054902">
    <property type="component" value="Unassembled WGS sequence"/>
</dbReference>
<dbReference type="Gene3D" id="3.20.20.100">
    <property type="entry name" value="NADP-dependent oxidoreductase domain"/>
    <property type="match status" value="2"/>
</dbReference>
<comment type="caution">
    <text evidence="7">The sequence shown here is derived from an EMBL/GenBank/DDBJ whole genome shotgun (WGS) entry which is preliminary data.</text>
</comment>
<protein>
    <recommendedName>
        <fullName evidence="6">NADP-dependent oxidoreductase domain-containing protein</fullName>
    </recommendedName>
</protein>
<accession>A0AAD3H6K3</accession>
<evidence type="ECO:0000256" key="5">
    <source>
        <dbReference type="PIRSR" id="PIRSR000097-3"/>
    </source>
</evidence>
<dbReference type="PRINTS" id="PR00069">
    <property type="entry name" value="ALDKETRDTASE"/>
</dbReference>
<evidence type="ECO:0000313" key="7">
    <source>
        <dbReference type="EMBL" id="GFH52295.1"/>
    </source>
</evidence>
<feature type="domain" description="NADP-dependent oxidoreductase" evidence="6">
    <location>
        <begin position="6"/>
        <end position="238"/>
    </location>
</feature>
<gene>
    <name evidence="7" type="ORF">CTEN210_08771</name>
</gene>
<dbReference type="PIRSF" id="PIRSF000097">
    <property type="entry name" value="AKR"/>
    <property type="match status" value="1"/>
</dbReference>
<organism evidence="7 8">
    <name type="scientific">Chaetoceros tenuissimus</name>
    <dbReference type="NCBI Taxonomy" id="426638"/>
    <lineage>
        <taxon>Eukaryota</taxon>
        <taxon>Sar</taxon>
        <taxon>Stramenopiles</taxon>
        <taxon>Ochrophyta</taxon>
        <taxon>Bacillariophyta</taxon>
        <taxon>Coscinodiscophyceae</taxon>
        <taxon>Chaetocerotophycidae</taxon>
        <taxon>Chaetocerotales</taxon>
        <taxon>Chaetocerotaceae</taxon>
        <taxon>Chaetoceros</taxon>
    </lineage>
</organism>
<comment type="similarity">
    <text evidence="1">Belongs to the aldo/keto reductase family.</text>
</comment>
<dbReference type="InterPro" id="IPR036812">
    <property type="entry name" value="NAD(P)_OxRdtase_dom_sf"/>
</dbReference>
<evidence type="ECO:0000256" key="3">
    <source>
        <dbReference type="ARBA" id="ARBA00023002"/>
    </source>
</evidence>